<keyword evidence="8" id="KW-0131">Cell cycle</keyword>
<dbReference type="GO" id="GO:0000070">
    <property type="term" value="P:mitotic sister chromatid segregation"/>
    <property type="evidence" value="ECO:0007669"/>
    <property type="project" value="TreeGrafter"/>
</dbReference>
<dbReference type="Pfam" id="PF10512">
    <property type="entry name" value="Borealin"/>
    <property type="match status" value="1"/>
</dbReference>
<dbReference type="GO" id="GO:0051233">
    <property type="term" value="C:spindle midzone"/>
    <property type="evidence" value="ECO:0007669"/>
    <property type="project" value="TreeGrafter"/>
</dbReference>
<dbReference type="PhylomeDB" id="B4LV16"/>
<name>B4LV16_DROVI</name>
<evidence type="ECO:0000259" key="10">
    <source>
        <dbReference type="Pfam" id="PF10512"/>
    </source>
</evidence>
<evidence type="ECO:0000256" key="2">
    <source>
        <dbReference type="ARBA" id="ARBA00004584"/>
    </source>
</evidence>
<dbReference type="GO" id="GO:0000775">
    <property type="term" value="C:chromosome, centromeric region"/>
    <property type="evidence" value="ECO:0007669"/>
    <property type="project" value="UniProtKB-SubCell"/>
</dbReference>
<dbReference type="InterPro" id="IPR018867">
    <property type="entry name" value="Cell_div_borealin"/>
</dbReference>
<dbReference type="GO" id="GO:0032133">
    <property type="term" value="C:chromosome passenger complex"/>
    <property type="evidence" value="ECO:0007669"/>
    <property type="project" value="TreeGrafter"/>
</dbReference>
<proteinExistence type="inferred from homology"/>
<dbReference type="GO" id="GO:0051301">
    <property type="term" value="P:cell division"/>
    <property type="evidence" value="ECO:0007669"/>
    <property type="project" value="UniProtKB-KW"/>
</dbReference>
<dbReference type="STRING" id="7244.B4LV16"/>
<dbReference type="InterPro" id="IPR046466">
    <property type="entry name" value="Borealin_C"/>
</dbReference>
<evidence type="ECO:0000256" key="9">
    <source>
        <dbReference type="ARBA" id="ARBA00023328"/>
    </source>
</evidence>
<dbReference type="PANTHER" id="PTHR16040:SF7">
    <property type="entry name" value="AUSTRALIN, ISOFORM A-RELATED"/>
    <property type="match status" value="1"/>
</dbReference>
<evidence type="ECO:0000256" key="4">
    <source>
        <dbReference type="ARBA" id="ARBA00022454"/>
    </source>
</evidence>
<protein>
    <recommendedName>
        <fullName evidence="10">Borealin C-terminal domain-containing protein</fullName>
    </recommendedName>
</protein>
<dbReference type="HOGENOM" id="CLU_076983_0_0_1"/>
<dbReference type="eggNOG" id="ENOG502TB9B">
    <property type="taxonomic scope" value="Eukaryota"/>
</dbReference>
<dbReference type="AlphaFoldDB" id="B4LV16"/>
<dbReference type="EMBL" id="CH940649">
    <property type="protein sequence ID" value="EDW63265.1"/>
    <property type="molecule type" value="Genomic_DNA"/>
</dbReference>
<evidence type="ECO:0000256" key="6">
    <source>
        <dbReference type="ARBA" id="ARBA00022776"/>
    </source>
</evidence>
<feature type="domain" description="Borealin C-terminal" evidence="10">
    <location>
        <begin position="103"/>
        <end position="212"/>
    </location>
</feature>
<keyword evidence="4" id="KW-0158">Chromosome</keyword>
<accession>B4LV16</accession>
<dbReference type="PANTHER" id="PTHR16040">
    <property type="entry name" value="AUSTRALIN, ISOFORM A-RELATED"/>
    <property type="match status" value="1"/>
</dbReference>
<keyword evidence="12" id="KW-1185">Reference proteome</keyword>
<keyword evidence="6" id="KW-0498">Mitosis</keyword>
<dbReference type="KEGG" id="dvi:6627636"/>
<comment type="subcellular location">
    <subcellularLocation>
        <location evidence="2">Chromosome</location>
        <location evidence="2">Centromere</location>
    </subcellularLocation>
    <subcellularLocation>
        <location evidence="1">Nucleus</location>
    </subcellularLocation>
</comment>
<dbReference type="OMA" id="ARTHQHV"/>
<evidence type="ECO:0000313" key="12">
    <source>
        <dbReference type="Proteomes" id="UP000008792"/>
    </source>
</evidence>
<dbReference type="InParanoid" id="B4LV16"/>
<evidence type="ECO:0000256" key="7">
    <source>
        <dbReference type="ARBA" id="ARBA00023242"/>
    </source>
</evidence>
<keyword evidence="9" id="KW-0137">Centromere</keyword>
<organism evidence="11 12">
    <name type="scientific">Drosophila virilis</name>
    <name type="common">Fruit fly</name>
    <dbReference type="NCBI Taxonomy" id="7244"/>
    <lineage>
        <taxon>Eukaryota</taxon>
        <taxon>Metazoa</taxon>
        <taxon>Ecdysozoa</taxon>
        <taxon>Arthropoda</taxon>
        <taxon>Hexapoda</taxon>
        <taxon>Insecta</taxon>
        <taxon>Pterygota</taxon>
        <taxon>Neoptera</taxon>
        <taxon>Endopterygota</taxon>
        <taxon>Diptera</taxon>
        <taxon>Brachycera</taxon>
        <taxon>Muscomorpha</taxon>
        <taxon>Ephydroidea</taxon>
        <taxon>Drosophilidae</taxon>
        <taxon>Drosophila</taxon>
    </lineage>
</organism>
<comment type="similarity">
    <text evidence="3">Belongs to the borealin family.</text>
</comment>
<evidence type="ECO:0000313" key="11">
    <source>
        <dbReference type="EMBL" id="EDW63265.1"/>
    </source>
</evidence>
<reference evidence="11 12" key="1">
    <citation type="journal article" date="2007" name="Nature">
        <title>Evolution of genes and genomes on the Drosophila phylogeny.</title>
        <authorList>
            <consortium name="Drosophila 12 Genomes Consortium"/>
            <person name="Clark A.G."/>
            <person name="Eisen M.B."/>
            <person name="Smith D.R."/>
            <person name="Bergman C.M."/>
            <person name="Oliver B."/>
            <person name="Markow T.A."/>
            <person name="Kaufman T.C."/>
            <person name="Kellis M."/>
            <person name="Gelbart W."/>
            <person name="Iyer V.N."/>
            <person name="Pollard D.A."/>
            <person name="Sackton T.B."/>
            <person name="Larracuente A.M."/>
            <person name="Singh N.D."/>
            <person name="Abad J.P."/>
            <person name="Abt D.N."/>
            <person name="Adryan B."/>
            <person name="Aguade M."/>
            <person name="Akashi H."/>
            <person name="Anderson W.W."/>
            <person name="Aquadro C.F."/>
            <person name="Ardell D.H."/>
            <person name="Arguello R."/>
            <person name="Artieri C.G."/>
            <person name="Barbash D.A."/>
            <person name="Barker D."/>
            <person name="Barsanti P."/>
            <person name="Batterham P."/>
            <person name="Batzoglou S."/>
            <person name="Begun D."/>
            <person name="Bhutkar A."/>
            <person name="Blanco E."/>
            <person name="Bosak S.A."/>
            <person name="Bradley R.K."/>
            <person name="Brand A.D."/>
            <person name="Brent M.R."/>
            <person name="Brooks A.N."/>
            <person name="Brown R.H."/>
            <person name="Butlin R.K."/>
            <person name="Caggese C."/>
            <person name="Calvi B.R."/>
            <person name="Bernardo de Carvalho A."/>
            <person name="Caspi A."/>
            <person name="Castrezana S."/>
            <person name="Celniker S.E."/>
            <person name="Chang J.L."/>
            <person name="Chapple C."/>
            <person name="Chatterji S."/>
            <person name="Chinwalla A."/>
            <person name="Civetta A."/>
            <person name="Clifton S.W."/>
            <person name="Comeron J.M."/>
            <person name="Costello J.C."/>
            <person name="Coyne J.A."/>
            <person name="Daub J."/>
            <person name="David R.G."/>
            <person name="Delcher A.L."/>
            <person name="Delehaunty K."/>
            <person name="Do C.B."/>
            <person name="Ebling H."/>
            <person name="Edwards K."/>
            <person name="Eickbush T."/>
            <person name="Evans J.D."/>
            <person name="Filipski A."/>
            <person name="Findeiss S."/>
            <person name="Freyhult E."/>
            <person name="Fulton L."/>
            <person name="Fulton R."/>
            <person name="Garcia A.C."/>
            <person name="Gardiner A."/>
            <person name="Garfield D.A."/>
            <person name="Garvin B.E."/>
            <person name="Gibson G."/>
            <person name="Gilbert D."/>
            <person name="Gnerre S."/>
            <person name="Godfrey J."/>
            <person name="Good R."/>
            <person name="Gotea V."/>
            <person name="Gravely B."/>
            <person name="Greenberg A.J."/>
            <person name="Griffiths-Jones S."/>
            <person name="Gross S."/>
            <person name="Guigo R."/>
            <person name="Gustafson E.A."/>
            <person name="Haerty W."/>
            <person name="Hahn M.W."/>
            <person name="Halligan D.L."/>
            <person name="Halpern A.L."/>
            <person name="Halter G.M."/>
            <person name="Han M.V."/>
            <person name="Heger A."/>
            <person name="Hillier L."/>
            <person name="Hinrichs A.S."/>
            <person name="Holmes I."/>
            <person name="Hoskins R.A."/>
            <person name="Hubisz M.J."/>
            <person name="Hultmark D."/>
            <person name="Huntley M.A."/>
            <person name="Jaffe D.B."/>
            <person name="Jagadeeshan S."/>
            <person name="Jeck W.R."/>
            <person name="Johnson J."/>
            <person name="Jones C.D."/>
            <person name="Jordan W.C."/>
            <person name="Karpen G.H."/>
            <person name="Kataoka E."/>
            <person name="Keightley P.D."/>
            <person name="Kheradpour P."/>
            <person name="Kirkness E.F."/>
            <person name="Koerich L.B."/>
            <person name="Kristiansen K."/>
            <person name="Kudrna D."/>
            <person name="Kulathinal R.J."/>
            <person name="Kumar S."/>
            <person name="Kwok R."/>
            <person name="Lander E."/>
            <person name="Langley C.H."/>
            <person name="Lapoint R."/>
            <person name="Lazzaro B.P."/>
            <person name="Lee S.J."/>
            <person name="Levesque L."/>
            <person name="Li R."/>
            <person name="Lin C.F."/>
            <person name="Lin M.F."/>
            <person name="Lindblad-Toh K."/>
            <person name="Llopart A."/>
            <person name="Long M."/>
            <person name="Low L."/>
            <person name="Lozovsky E."/>
            <person name="Lu J."/>
            <person name="Luo M."/>
            <person name="Machado C.A."/>
            <person name="Makalowski W."/>
            <person name="Marzo M."/>
            <person name="Matsuda M."/>
            <person name="Matzkin L."/>
            <person name="McAllister B."/>
            <person name="McBride C.S."/>
            <person name="McKernan B."/>
            <person name="McKernan K."/>
            <person name="Mendez-Lago M."/>
            <person name="Minx P."/>
            <person name="Mollenhauer M.U."/>
            <person name="Montooth K."/>
            <person name="Mount S.M."/>
            <person name="Mu X."/>
            <person name="Myers E."/>
            <person name="Negre B."/>
            <person name="Newfeld S."/>
            <person name="Nielsen R."/>
            <person name="Noor M.A."/>
            <person name="O'Grady P."/>
            <person name="Pachter L."/>
            <person name="Papaceit M."/>
            <person name="Parisi M.J."/>
            <person name="Parisi M."/>
            <person name="Parts L."/>
            <person name="Pedersen J.S."/>
            <person name="Pesole G."/>
            <person name="Phillippy A.M."/>
            <person name="Ponting C.P."/>
            <person name="Pop M."/>
            <person name="Porcelli D."/>
            <person name="Powell J.R."/>
            <person name="Prohaska S."/>
            <person name="Pruitt K."/>
            <person name="Puig M."/>
            <person name="Quesneville H."/>
            <person name="Ram K.R."/>
            <person name="Rand D."/>
            <person name="Rasmussen M.D."/>
            <person name="Reed L.K."/>
            <person name="Reenan R."/>
            <person name="Reily A."/>
            <person name="Remington K.A."/>
            <person name="Rieger T.T."/>
            <person name="Ritchie M.G."/>
            <person name="Robin C."/>
            <person name="Rogers Y.H."/>
            <person name="Rohde C."/>
            <person name="Rozas J."/>
            <person name="Rubenfield M.J."/>
            <person name="Ruiz A."/>
            <person name="Russo S."/>
            <person name="Salzberg S.L."/>
            <person name="Sanchez-Gracia A."/>
            <person name="Saranga D.J."/>
            <person name="Sato H."/>
            <person name="Schaeffer S.W."/>
            <person name="Schatz M.C."/>
            <person name="Schlenke T."/>
            <person name="Schwartz R."/>
            <person name="Segarra C."/>
            <person name="Singh R.S."/>
            <person name="Sirot L."/>
            <person name="Sirota M."/>
            <person name="Sisneros N.B."/>
            <person name="Smith C.D."/>
            <person name="Smith T.F."/>
            <person name="Spieth J."/>
            <person name="Stage D.E."/>
            <person name="Stark A."/>
            <person name="Stephan W."/>
            <person name="Strausberg R.L."/>
            <person name="Strempel S."/>
            <person name="Sturgill D."/>
            <person name="Sutton G."/>
            <person name="Sutton G.G."/>
            <person name="Tao W."/>
            <person name="Teichmann S."/>
            <person name="Tobari Y.N."/>
            <person name="Tomimura Y."/>
            <person name="Tsolas J.M."/>
            <person name="Valente V.L."/>
            <person name="Venter E."/>
            <person name="Venter J.C."/>
            <person name="Vicario S."/>
            <person name="Vieira F.G."/>
            <person name="Vilella A.J."/>
            <person name="Villasante A."/>
            <person name="Walenz B."/>
            <person name="Wang J."/>
            <person name="Wasserman M."/>
            <person name="Watts T."/>
            <person name="Wilson D."/>
            <person name="Wilson R.K."/>
            <person name="Wing R.A."/>
            <person name="Wolfner M.F."/>
            <person name="Wong A."/>
            <person name="Wong G.K."/>
            <person name="Wu C.I."/>
            <person name="Wu G."/>
            <person name="Yamamoto D."/>
            <person name="Yang H.P."/>
            <person name="Yang S.P."/>
            <person name="Yorke J.A."/>
            <person name="Yoshida K."/>
            <person name="Zdobnov E."/>
            <person name="Zhang P."/>
            <person name="Zhang Y."/>
            <person name="Zimin A.V."/>
            <person name="Baldwin J."/>
            <person name="Abdouelleil A."/>
            <person name="Abdulkadir J."/>
            <person name="Abebe A."/>
            <person name="Abera B."/>
            <person name="Abreu J."/>
            <person name="Acer S.C."/>
            <person name="Aftuck L."/>
            <person name="Alexander A."/>
            <person name="An P."/>
            <person name="Anderson E."/>
            <person name="Anderson S."/>
            <person name="Arachi H."/>
            <person name="Azer M."/>
            <person name="Bachantsang P."/>
            <person name="Barry A."/>
            <person name="Bayul T."/>
            <person name="Berlin A."/>
            <person name="Bessette D."/>
            <person name="Bloom T."/>
            <person name="Blye J."/>
            <person name="Boguslavskiy L."/>
            <person name="Bonnet C."/>
            <person name="Boukhgalter B."/>
            <person name="Bourzgui I."/>
            <person name="Brown A."/>
            <person name="Cahill P."/>
            <person name="Channer S."/>
            <person name="Cheshatsang Y."/>
            <person name="Chuda L."/>
            <person name="Citroen M."/>
            <person name="Collymore A."/>
            <person name="Cooke P."/>
            <person name="Costello M."/>
            <person name="D'Aco K."/>
            <person name="Daza R."/>
            <person name="De Haan G."/>
            <person name="DeGray S."/>
            <person name="DeMaso C."/>
            <person name="Dhargay N."/>
            <person name="Dooley K."/>
            <person name="Dooley E."/>
            <person name="Doricent M."/>
            <person name="Dorje P."/>
            <person name="Dorjee K."/>
            <person name="Dupes A."/>
            <person name="Elong R."/>
            <person name="Falk J."/>
            <person name="Farina A."/>
            <person name="Faro S."/>
            <person name="Ferguson D."/>
            <person name="Fisher S."/>
            <person name="Foley C.D."/>
            <person name="Franke A."/>
            <person name="Friedrich D."/>
            <person name="Gadbois L."/>
            <person name="Gearin G."/>
            <person name="Gearin C.R."/>
            <person name="Giannoukos G."/>
            <person name="Goode T."/>
            <person name="Graham J."/>
            <person name="Grandbois E."/>
            <person name="Grewal S."/>
            <person name="Gyaltsen K."/>
            <person name="Hafez N."/>
            <person name="Hagos B."/>
            <person name="Hall J."/>
            <person name="Henson C."/>
            <person name="Hollinger A."/>
            <person name="Honan T."/>
            <person name="Huard M.D."/>
            <person name="Hughes L."/>
            <person name="Hurhula B."/>
            <person name="Husby M.E."/>
            <person name="Kamat A."/>
            <person name="Kanga B."/>
            <person name="Kashin S."/>
            <person name="Khazanovich D."/>
            <person name="Kisner P."/>
            <person name="Lance K."/>
            <person name="Lara M."/>
            <person name="Lee W."/>
            <person name="Lennon N."/>
            <person name="Letendre F."/>
            <person name="LeVine R."/>
            <person name="Lipovsky A."/>
            <person name="Liu X."/>
            <person name="Liu J."/>
            <person name="Liu S."/>
            <person name="Lokyitsang T."/>
            <person name="Lokyitsang Y."/>
            <person name="Lubonja R."/>
            <person name="Lui A."/>
            <person name="MacDonald P."/>
            <person name="Magnisalis V."/>
            <person name="Maru K."/>
            <person name="Matthews C."/>
            <person name="McCusker W."/>
            <person name="McDonough S."/>
            <person name="Mehta T."/>
            <person name="Meldrim J."/>
            <person name="Meneus L."/>
            <person name="Mihai O."/>
            <person name="Mihalev A."/>
            <person name="Mihova T."/>
            <person name="Mittelman R."/>
            <person name="Mlenga V."/>
            <person name="Montmayeur A."/>
            <person name="Mulrain L."/>
            <person name="Navidi A."/>
            <person name="Naylor J."/>
            <person name="Negash T."/>
            <person name="Nguyen T."/>
            <person name="Nguyen N."/>
            <person name="Nicol R."/>
            <person name="Norbu C."/>
            <person name="Norbu N."/>
            <person name="Novod N."/>
            <person name="O'Neill B."/>
            <person name="Osman S."/>
            <person name="Markiewicz E."/>
            <person name="Oyono O.L."/>
            <person name="Patti C."/>
            <person name="Phunkhang P."/>
            <person name="Pierre F."/>
            <person name="Priest M."/>
            <person name="Raghuraman S."/>
            <person name="Rege F."/>
            <person name="Reyes R."/>
            <person name="Rise C."/>
            <person name="Rogov P."/>
            <person name="Ross K."/>
            <person name="Ryan E."/>
            <person name="Settipalli S."/>
            <person name="Shea T."/>
            <person name="Sherpa N."/>
            <person name="Shi L."/>
            <person name="Shih D."/>
            <person name="Sparrow T."/>
            <person name="Spaulding J."/>
            <person name="Stalker J."/>
            <person name="Stange-Thomann N."/>
            <person name="Stavropoulos S."/>
            <person name="Stone C."/>
            <person name="Strader C."/>
            <person name="Tesfaye S."/>
            <person name="Thomson T."/>
            <person name="Thoulutsang Y."/>
            <person name="Thoulutsang D."/>
            <person name="Topham K."/>
            <person name="Topping I."/>
            <person name="Tsamla T."/>
            <person name="Vassiliev H."/>
            <person name="Vo A."/>
            <person name="Wangchuk T."/>
            <person name="Wangdi T."/>
            <person name="Weiand M."/>
            <person name="Wilkinson J."/>
            <person name="Wilson A."/>
            <person name="Yadav S."/>
            <person name="Young G."/>
            <person name="Yu Q."/>
            <person name="Zembek L."/>
            <person name="Zhong D."/>
            <person name="Zimmer A."/>
            <person name="Zwirko Z."/>
            <person name="Jaffe D.B."/>
            <person name="Alvarez P."/>
            <person name="Brockman W."/>
            <person name="Butler J."/>
            <person name="Chin C."/>
            <person name="Gnerre S."/>
            <person name="Grabherr M."/>
            <person name="Kleber M."/>
            <person name="Mauceli E."/>
            <person name="MacCallum I."/>
        </authorList>
    </citation>
    <scope>NUCLEOTIDE SEQUENCE [LARGE SCALE GENOMIC DNA]</scope>
    <source>
        <strain evidence="12">Tucson 15010-1051.87</strain>
    </source>
</reference>
<gene>
    <name evidence="11" type="primary">Dvir\GJ14024</name>
    <name evidence="11" type="ORF">Dvir_GJ14024</name>
</gene>
<dbReference type="GO" id="GO:0005634">
    <property type="term" value="C:nucleus"/>
    <property type="evidence" value="ECO:0007669"/>
    <property type="project" value="UniProtKB-SubCell"/>
</dbReference>
<dbReference type="OrthoDB" id="6360905at2759"/>
<dbReference type="FunCoup" id="B4LV16">
    <property type="interactions" value="2"/>
</dbReference>
<evidence type="ECO:0000256" key="3">
    <source>
        <dbReference type="ARBA" id="ARBA00009914"/>
    </source>
</evidence>
<sequence>MPRTKIGKRTRQQMRLDAEREEQLRMAQMKLESALEKIDELGKRSVQQVNNQLQLILARTHQHVLQMKWSEFLKLKLHHFEDYQWIAPKPPTKRSQSITRIGRLRTPQQPLSARPQVKSVDRGMSRRADLPAVALLRWPKPGEVALSTGGSPLAVQTFPDRCANVHIPTKLGVLKLKPQKMSEVKREVLKQLDSATLNQIKTLNSNLHMIVDMATKLRKL</sequence>
<keyword evidence="7" id="KW-0539">Nucleus</keyword>
<dbReference type="Proteomes" id="UP000008792">
    <property type="component" value="Unassembled WGS sequence"/>
</dbReference>
<keyword evidence="5" id="KW-0132">Cell division</keyword>
<evidence type="ECO:0000256" key="1">
    <source>
        <dbReference type="ARBA" id="ARBA00004123"/>
    </source>
</evidence>
<evidence type="ECO:0000256" key="5">
    <source>
        <dbReference type="ARBA" id="ARBA00022618"/>
    </source>
</evidence>
<evidence type="ECO:0000256" key="8">
    <source>
        <dbReference type="ARBA" id="ARBA00023306"/>
    </source>
</evidence>